<keyword evidence="4" id="KW-1015">Disulfide bond</keyword>
<dbReference type="GO" id="GO:0001558">
    <property type="term" value="P:regulation of cell growth"/>
    <property type="evidence" value="ECO:0007669"/>
    <property type="project" value="InterPro"/>
</dbReference>
<dbReference type="GO" id="GO:0005520">
    <property type="term" value="F:insulin-like growth factor binding"/>
    <property type="evidence" value="ECO:0007669"/>
    <property type="project" value="InterPro"/>
</dbReference>
<dbReference type="SUPFAM" id="SSF100895">
    <property type="entry name" value="Kazal-type serine protease inhibitors"/>
    <property type="match status" value="1"/>
</dbReference>
<dbReference type="InterPro" id="IPR003598">
    <property type="entry name" value="Ig_sub2"/>
</dbReference>
<evidence type="ECO:0000256" key="7">
    <source>
        <dbReference type="SAM" id="SignalP"/>
    </source>
</evidence>
<keyword evidence="2" id="KW-0964">Secreted</keyword>
<dbReference type="CDD" id="cd00104">
    <property type="entry name" value="KAZAL_FS"/>
    <property type="match status" value="1"/>
</dbReference>
<dbReference type="PROSITE" id="PS50835">
    <property type="entry name" value="IG_LIKE"/>
    <property type="match status" value="1"/>
</dbReference>
<dbReference type="InterPro" id="IPR013098">
    <property type="entry name" value="Ig_I-set"/>
</dbReference>
<evidence type="ECO:0000259" key="10">
    <source>
        <dbReference type="PROSITE" id="PS51465"/>
    </source>
</evidence>
<dbReference type="Gene3D" id="2.60.40.10">
    <property type="entry name" value="Immunoglobulins"/>
    <property type="match status" value="1"/>
</dbReference>
<evidence type="ECO:0000259" key="8">
    <source>
        <dbReference type="PROSITE" id="PS50835"/>
    </source>
</evidence>
<dbReference type="InterPro" id="IPR011390">
    <property type="entry name" value="IGFBP_rP_mac25"/>
</dbReference>
<feature type="domain" description="IGFBP N-terminal" evidence="9">
    <location>
        <begin position="27"/>
        <end position="108"/>
    </location>
</feature>
<dbReference type="PANTHER" id="PTHR14186">
    <property type="entry name" value="INSULIN-LIKE GROWTH FACTOR BINDING PROTEIN-RELATED"/>
    <property type="match status" value="1"/>
</dbReference>
<dbReference type="PROSITE" id="PS51323">
    <property type="entry name" value="IGFBP_N_2"/>
    <property type="match status" value="1"/>
</dbReference>
<dbReference type="InterPro" id="IPR007110">
    <property type="entry name" value="Ig-like_dom"/>
</dbReference>
<comment type="subcellular location">
    <subcellularLocation>
        <location evidence="1">Secreted</location>
    </subcellularLocation>
</comment>
<dbReference type="InterPro" id="IPR036179">
    <property type="entry name" value="Ig-like_dom_sf"/>
</dbReference>
<keyword evidence="5" id="KW-0393">Immunoglobulin domain</keyword>
<dbReference type="InterPro" id="IPR003599">
    <property type="entry name" value="Ig_sub"/>
</dbReference>
<protein>
    <submittedName>
        <fullName evidence="11">Uncharacterized protein</fullName>
    </submittedName>
</protein>
<evidence type="ECO:0000313" key="11">
    <source>
        <dbReference type="EMBL" id="KAJ8335757.1"/>
    </source>
</evidence>
<organism evidence="11 12">
    <name type="scientific">Synaphobranchus kaupii</name>
    <name type="common">Kaup's arrowtooth eel</name>
    <dbReference type="NCBI Taxonomy" id="118154"/>
    <lineage>
        <taxon>Eukaryota</taxon>
        <taxon>Metazoa</taxon>
        <taxon>Chordata</taxon>
        <taxon>Craniata</taxon>
        <taxon>Vertebrata</taxon>
        <taxon>Euteleostomi</taxon>
        <taxon>Actinopterygii</taxon>
        <taxon>Neopterygii</taxon>
        <taxon>Teleostei</taxon>
        <taxon>Anguilliformes</taxon>
        <taxon>Synaphobranchidae</taxon>
        <taxon>Synaphobranchus</taxon>
    </lineage>
</organism>
<dbReference type="SMART" id="SM00409">
    <property type="entry name" value="IG"/>
    <property type="match status" value="1"/>
</dbReference>
<dbReference type="Pfam" id="PF07679">
    <property type="entry name" value="I-set"/>
    <property type="match status" value="1"/>
</dbReference>
<feature type="compositionally biased region" description="Acidic residues" evidence="6">
    <location>
        <begin position="272"/>
        <end position="283"/>
    </location>
</feature>
<accession>A0A9Q1EBJ4</accession>
<dbReference type="SMART" id="SM00280">
    <property type="entry name" value="KAZAL"/>
    <property type="match status" value="1"/>
</dbReference>
<dbReference type="Pfam" id="PF07648">
    <property type="entry name" value="Kazal_2"/>
    <property type="match status" value="1"/>
</dbReference>
<dbReference type="Gene3D" id="3.30.60.30">
    <property type="match status" value="1"/>
</dbReference>
<dbReference type="GO" id="GO:0005615">
    <property type="term" value="C:extracellular space"/>
    <property type="evidence" value="ECO:0007669"/>
    <property type="project" value="TreeGrafter"/>
</dbReference>
<evidence type="ECO:0000256" key="2">
    <source>
        <dbReference type="ARBA" id="ARBA00022525"/>
    </source>
</evidence>
<dbReference type="SMART" id="SM00408">
    <property type="entry name" value="IGc2"/>
    <property type="match status" value="1"/>
</dbReference>
<dbReference type="OrthoDB" id="10029006at2759"/>
<feature type="region of interest" description="Disordered" evidence="6">
    <location>
        <begin position="262"/>
        <end position="291"/>
    </location>
</feature>
<keyword evidence="12" id="KW-1185">Reference proteome</keyword>
<dbReference type="EMBL" id="JAINUF010000020">
    <property type="protein sequence ID" value="KAJ8335757.1"/>
    <property type="molecule type" value="Genomic_DNA"/>
</dbReference>
<evidence type="ECO:0000256" key="1">
    <source>
        <dbReference type="ARBA" id="ARBA00004613"/>
    </source>
</evidence>
<dbReference type="InterPro" id="IPR036058">
    <property type="entry name" value="Kazal_dom_sf"/>
</dbReference>
<keyword evidence="3 7" id="KW-0732">Signal</keyword>
<reference evidence="11" key="1">
    <citation type="journal article" date="2023" name="Science">
        <title>Genome structures resolve the early diversification of teleost fishes.</title>
        <authorList>
            <person name="Parey E."/>
            <person name="Louis A."/>
            <person name="Montfort J."/>
            <person name="Bouchez O."/>
            <person name="Roques C."/>
            <person name="Iampietro C."/>
            <person name="Lluch J."/>
            <person name="Castinel A."/>
            <person name="Donnadieu C."/>
            <person name="Desvignes T."/>
            <person name="Floi Bucao C."/>
            <person name="Jouanno E."/>
            <person name="Wen M."/>
            <person name="Mejri S."/>
            <person name="Dirks R."/>
            <person name="Jansen H."/>
            <person name="Henkel C."/>
            <person name="Chen W.J."/>
            <person name="Zahm M."/>
            <person name="Cabau C."/>
            <person name="Klopp C."/>
            <person name="Thompson A.W."/>
            <person name="Robinson-Rechavi M."/>
            <person name="Braasch I."/>
            <person name="Lecointre G."/>
            <person name="Bobe J."/>
            <person name="Postlethwait J.H."/>
            <person name="Berthelot C."/>
            <person name="Roest Crollius H."/>
            <person name="Guiguen Y."/>
        </authorList>
    </citation>
    <scope>NUCLEOTIDE SEQUENCE</scope>
    <source>
        <strain evidence="11">WJC10195</strain>
    </source>
</reference>
<dbReference type="Gene3D" id="4.10.40.20">
    <property type="match status" value="1"/>
</dbReference>
<evidence type="ECO:0000313" key="12">
    <source>
        <dbReference type="Proteomes" id="UP001152622"/>
    </source>
</evidence>
<dbReference type="AlphaFoldDB" id="A0A9Q1EBJ4"/>
<dbReference type="PROSITE" id="PS51465">
    <property type="entry name" value="KAZAL_2"/>
    <property type="match status" value="1"/>
</dbReference>
<dbReference type="InterPro" id="IPR002350">
    <property type="entry name" value="Kazal_dom"/>
</dbReference>
<evidence type="ECO:0000256" key="6">
    <source>
        <dbReference type="SAM" id="MobiDB-lite"/>
    </source>
</evidence>
<dbReference type="InterPro" id="IPR000867">
    <property type="entry name" value="IGFBP-like"/>
</dbReference>
<dbReference type="Proteomes" id="UP001152622">
    <property type="component" value="Chromosome 20"/>
</dbReference>
<evidence type="ECO:0000259" key="9">
    <source>
        <dbReference type="PROSITE" id="PS51323"/>
    </source>
</evidence>
<gene>
    <name evidence="11" type="ORF">SKAU_G00390990</name>
</gene>
<dbReference type="GO" id="GO:0009966">
    <property type="term" value="P:regulation of signal transduction"/>
    <property type="evidence" value="ECO:0007669"/>
    <property type="project" value="TreeGrafter"/>
</dbReference>
<evidence type="ECO:0000256" key="4">
    <source>
        <dbReference type="ARBA" id="ARBA00023157"/>
    </source>
</evidence>
<dbReference type="Pfam" id="PF00219">
    <property type="entry name" value="IGFBP"/>
    <property type="match status" value="1"/>
</dbReference>
<feature type="signal peptide" evidence="7">
    <location>
        <begin position="1"/>
        <end position="20"/>
    </location>
</feature>
<proteinExistence type="predicted"/>
<feature type="chain" id="PRO_5040420873" evidence="7">
    <location>
        <begin position="21"/>
        <end position="382"/>
    </location>
</feature>
<name>A0A9Q1EBJ4_SYNKA</name>
<dbReference type="SUPFAM" id="SSF57184">
    <property type="entry name" value="Growth factor receptor domain"/>
    <property type="match status" value="1"/>
</dbReference>
<comment type="caution">
    <text evidence="11">The sequence shown here is derived from an EMBL/GenBank/DDBJ whole genome shotgun (WGS) entry which is preliminary data.</text>
</comment>
<dbReference type="SUPFAM" id="SSF48726">
    <property type="entry name" value="Immunoglobulin"/>
    <property type="match status" value="1"/>
</dbReference>
<dbReference type="InterPro" id="IPR013783">
    <property type="entry name" value="Ig-like_fold"/>
</dbReference>
<evidence type="ECO:0000256" key="5">
    <source>
        <dbReference type="ARBA" id="ARBA00023319"/>
    </source>
</evidence>
<dbReference type="InterPro" id="IPR009030">
    <property type="entry name" value="Growth_fac_rcpt_cys_sf"/>
</dbReference>
<sequence length="382" mass="42746">MDHLLVLVMVLLVSVTDSLADKGLLDQLEACGKCHPDQCVTELRCPAGRVRDRCGCCWECGGDEGQPCDQDPSGSFYGHCGEGLTCQILDQDLLAGEVPEPQCVCVQQGVLCGSDGDTYETPCQLRTAQHRQREEGSLIMTVAHQGACKAKPIIATPPRDVITVEGNYIIFSCEVSAYPMAMVEWRKEGNSIFLPADDSHMAVQARGGPRRFELTGWLQIENVRQEDEGVYTCTARNEFGEVREPARLQVVKKDSEWAHQLKQQNTAVYDKSDEDEDDEEDNEGLTRECPSLLENPSGLQGLVMGKMAPRSAGNMMFKGQKRTHVTFATLRMMRVECRFPRSEQVRVTSVRFWSGSIQGRLPVMWHGNSQRRRLIGRSRFSR</sequence>
<dbReference type="PANTHER" id="PTHR14186:SF23">
    <property type="entry name" value="KAZAL-TYPE SERINE PEPTIDASE INHIBITOR DOMAIN 2"/>
    <property type="match status" value="1"/>
</dbReference>
<feature type="domain" description="Kazal-like" evidence="10">
    <location>
        <begin position="111"/>
        <end position="150"/>
    </location>
</feature>
<feature type="domain" description="Ig-like" evidence="8">
    <location>
        <begin position="152"/>
        <end position="249"/>
    </location>
</feature>
<evidence type="ECO:0000256" key="3">
    <source>
        <dbReference type="ARBA" id="ARBA00022729"/>
    </source>
</evidence>
<dbReference type="FunFam" id="2.60.40.10:FF:000032">
    <property type="entry name" value="palladin isoform X1"/>
    <property type="match status" value="1"/>
</dbReference>